<dbReference type="GO" id="GO:0005615">
    <property type="term" value="C:extracellular space"/>
    <property type="evidence" value="ECO:0007669"/>
    <property type="project" value="UniProtKB-ARBA"/>
</dbReference>
<evidence type="ECO:0000313" key="6">
    <source>
        <dbReference type="Proteomes" id="UP001233999"/>
    </source>
</evidence>
<evidence type="ECO:0000256" key="3">
    <source>
        <dbReference type="ARBA" id="ARBA00023180"/>
    </source>
</evidence>
<dbReference type="GO" id="GO:0021556">
    <property type="term" value="P:central nervous system formation"/>
    <property type="evidence" value="ECO:0007669"/>
    <property type="project" value="TreeGrafter"/>
</dbReference>
<evidence type="ECO:0000256" key="2">
    <source>
        <dbReference type="ARBA" id="ARBA00023157"/>
    </source>
</evidence>
<comment type="caution">
    <text evidence="5">The sequence shown here is derived from an EMBL/GenBank/DDBJ whole genome shotgun (WGS) entry which is preliminary data.</text>
</comment>
<name>A0AAD7Z826_DIPPU</name>
<dbReference type="PANTHER" id="PTHR23199">
    <property type="entry name" value="NEUROTROPHIN 1-RELATED"/>
    <property type="match status" value="1"/>
</dbReference>
<reference evidence="5" key="2">
    <citation type="submission" date="2023-05" db="EMBL/GenBank/DDBJ databases">
        <authorList>
            <person name="Fouks B."/>
        </authorList>
    </citation>
    <scope>NUCLEOTIDE SEQUENCE</scope>
    <source>
        <strain evidence="5">Stay&amp;Tobe</strain>
        <tissue evidence="5">Testes</tissue>
    </source>
</reference>
<sequence>MFVKGKILCDTVTNYPSRQVSTAVKAKGNNLKDFFVTEPPFAEKLQSRIGEREIELCPSRIETSYPKAGETNAGDKMYIVNNDEYKQGVSVEVCGNSGEKCKLSESFPTGYQAICQQKYSLKRMVGIDRNGESIVDHFKVPSCCVCSVTVQI</sequence>
<keyword evidence="3" id="KW-0325">Glycoprotein</keyword>
<evidence type="ECO:0000259" key="4">
    <source>
        <dbReference type="Pfam" id="PF16077"/>
    </source>
</evidence>
<evidence type="ECO:0000313" key="5">
    <source>
        <dbReference type="EMBL" id="KAJ9575475.1"/>
    </source>
</evidence>
<proteinExistence type="predicted"/>
<dbReference type="InterPro" id="IPR029034">
    <property type="entry name" value="Cystine-knot_cytokine"/>
</dbReference>
<keyword evidence="2" id="KW-1015">Disulfide bond</keyword>
<dbReference type="EMBL" id="JASPKZ010009837">
    <property type="protein sequence ID" value="KAJ9575475.1"/>
    <property type="molecule type" value="Genomic_DNA"/>
</dbReference>
<dbReference type="SUPFAM" id="SSF57501">
    <property type="entry name" value="Cystine-knot cytokines"/>
    <property type="match status" value="1"/>
</dbReference>
<reference evidence="5" key="1">
    <citation type="journal article" date="2023" name="IScience">
        <title>Live-bearing cockroach genome reveals convergent evolutionary mechanisms linked to viviparity in insects and beyond.</title>
        <authorList>
            <person name="Fouks B."/>
            <person name="Harrison M.C."/>
            <person name="Mikhailova A.A."/>
            <person name="Marchal E."/>
            <person name="English S."/>
            <person name="Carruthers M."/>
            <person name="Jennings E.C."/>
            <person name="Chiamaka E.L."/>
            <person name="Frigard R.A."/>
            <person name="Pippel M."/>
            <person name="Attardo G.M."/>
            <person name="Benoit J.B."/>
            <person name="Bornberg-Bauer E."/>
            <person name="Tobe S.S."/>
        </authorList>
    </citation>
    <scope>NUCLEOTIDE SEQUENCE</scope>
    <source>
        <strain evidence="5">Stay&amp;Tobe</strain>
    </source>
</reference>
<gene>
    <name evidence="5" type="ORF">L9F63_007680</name>
</gene>
<protein>
    <recommendedName>
        <fullName evidence="4">Spaetzle domain-containing protein</fullName>
    </recommendedName>
</protein>
<feature type="domain" description="Spaetzle" evidence="4">
    <location>
        <begin position="55"/>
        <end position="148"/>
    </location>
</feature>
<dbReference type="Gene3D" id="2.10.90.10">
    <property type="entry name" value="Cystine-knot cytokines"/>
    <property type="match status" value="1"/>
</dbReference>
<dbReference type="FunFam" id="2.10.90.10:FF:000056">
    <property type="entry name" value="Protein spaetzle"/>
    <property type="match status" value="1"/>
</dbReference>
<dbReference type="AlphaFoldDB" id="A0AAD7Z826"/>
<evidence type="ECO:0000256" key="1">
    <source>
        <dbReference type="ARBA" id="ARBA00022729"/>
    </source>
</evidence>
<dbReference type="GO" id="GO:0008083">
    <property type="term" value="F:growth factor activity"/>
    <property type="evidence" value="ECO:0007669"/>
    <property type="project" value="TreeGrafter"/>
</dbReference>
<keyword evidence="1" id="KW-0732">Signal</keyword>
<dbReference type="GO" id="GO:0045087">
    <property type="term" value="P:innate immune response"/>
    <property type="evidence" value="ECO:0007669"/>
    <property type="project" value="TreeGrafter"/>
</dbReference>
<keyword evidence="6" id="KW-1185">Reference proteome</keyword>
<dbReference type="InterPro" id="IPR032104">
    <property type="entry name" value="Spaetzle"/>
</dbReference>
<dbReference type="GO" id="GO:0005121">
    <property type="term" value="F:Toll binding"/>
    <property type="evidence" value="ECO:0007669"/>
    <property type="project" value="TreeGrafter"/>
</dbReference>
<accession>A0AAD7Z826</accession>
<organism evidence="5 6">
    <name type="scientific">Diploptera punctata</name>
    <name type="common">Pacific beetle cockroach</name>
    <dbReference type="NCBI Taxonomy" id="6984"/>
    <lineage>
        <taxon>Eukaryota</taxon>
        <taxon>Metazoa</taxon>
        <taxon>Ecdysozoa</taxon>
        <taxon>Arthropoda</taxon>
        <taxon>Hexapoda</taxon>
        <taxon>Insecta</taxon>
        <taxon>Pterygota</taxon>
        <taxon>Neoptera</taxon>
        <taxon>Polyneoptera</taxon>
        <taxon>Dictyoptera</taxon>
        <taxon>Blattodea</taxon>
        <taxon>Blaberoidea</taxon>
        <taxon>Blaberidae</taxon>
        <taxon>Diplopterinae</taxon>
        <taxon>Diploptera</taxon>
    </lineage>
</organism>
<dbReference type="InterPro" id="IPR052444">
    <property type="entry name" value="Spz/Toll_ligand-like"/>
</dbReference>
<dbReference type="Pfam" id="PF16077">
    <property type="entry name" value="Spaetzle"/>
    <property type="match status" value="1"/>
</dbReference>
<dbReference type="Proteomes" id="UP001233999">
    <property type="component" value="Unassembled WGS sequence"/>
</dbReference>
<dbReference type="PANTHER" id="PTHR23199:SF12">
    <property type="entry name" value="NEUROTROPHIN 1-RELATED"/>
    <property type="match status" value="1"/>
</dbReference>